<feature type="region of interest" description="Disordered" evidence="1">
    <location>
        <begin position="1"/>
        <end position="30"/>
    </location>
</feature>
<keyword evidence="3" id="KW-1185">Reference proteome</keyword>
<sequence length="259" mass="29392">MKKRKSYSSAARPSEPDISTMRETAPGLSLPVSQGNHEMALHKLFGLMQQYHKDLKEMHAKLNGFQDSIDRVSEALATLKKRDETGSHQLAHFEKPNKDIIIIKKPDCLPTSTIEEVYALEALLKDEERNKEEIAKIRKFLEDEMDKTWCWKTGVRKTLAEVFEIQVQTQINWEGPSKKSNGRSLPREFPNILSAVTDATKLHPKCKLQTVPKGMTLTALIHNEIKNWLRHAGDRATKASIKTRSGEALCKQTSNISSF</sequence>
<reference evidence="2 3" key="1">
    <citation type="submission" date="2020-04" db="EMBL/GenBank/DDBJ databases">
        <authorList>
            <person name="Alioto T."/>
            <person name="Alioto T."/>
            <person name="Gomez Garrido J."/>
        </authorList>
    </citation>
    <scope>NUCLEOTIDE SEQUENCE [LARGE SCALE GENOMIC DNA]</scope>
</reference>
<comment type="caution">
    <text evidence="2">The sequence shown here is derived from an EMBL/GenBank/DDBJ whole genome shotgun (WGS) entry which is preliminary data.</text>
</comment>
<gene>
    <name evidence="2" type="ORF">CLODIP_2_CD09859</name>
</gene>
<name>A0A8S1DK69_9INSE</name>
<organism evidence="2 3">
    <name type="scientific">Cloeon dipterum</name>
    <dbReference type="NCBI Taxonomy" id="197152"/>
    <lineage>
        <taxon>Eukaryota</taxon>
        <taxon>Metazoa</taxon>
        <taxon>Ecdysozoa</taxon>
        <taxon>Arthropoda</taxon>
        <taxon>Hexapoda</taxon>
        <taxon>Insecta</taxon>
        <taxon>Pterygota</taxon>
        <taxon>Palaeoptera</taxon>
        <taxon>Ephemeroptera</taxon>
        <taxon>Pisciforma</taxon>
        <taxon>Baetidae</taxon>
        <taxon>Cloeon</taxon>
    </lineage>
</organism>
<dbReference type="Proteomes" id="UP000494165">
    <property type="component" value="Unassembled WGS sequence"/>
</dbReference>
<evidence type="ECO:0000313" key="3">
    <source>
        <dbReference type="Proteomes" id="UP000494165"/>
    </source>
</evidence>
<dbReference type="AlphaFoldDB" id="A0A8S1DK69"/>
<dbReference type="EMBL" id="CADEPI010000163">
    <property type="protein sequence ID" value="CAB3378394.1"/>
    <property type="molecule type" value="Genomic_DNA"/>
</dbReference>
<proteinExistence type="predicted"/>
<dbReference type="OrthoDB" id="6579870at2759"/>
<accession>A0A8S1DK69</accession>
<protein>
    <recommendedName>
        <fullName evidence="4">DUF4806 domain-containing protein</fullName>
    </recommendedName>
</protein>
<evidence type="ECO:0000256" key="1">
    <source>
        <dbReference type="SAM" id="MobiDB-lite"/>
    </source>
</evidence>
<evidence type="ECO:0008006" key="4">
    <source>
        <dbReference type="Google" id="ProtNLM"/>
    </source>
</evidence>
<evidence type="ECO:0000313" key="2">
    <source>
        <dbReference type="EMBL" id="CAB3378394.1"/>
    </source>
</evidence>